<dbReference type="PANTHER" id="PTHR10328:SF15">
    <property type="entry name" value="BHLH TRANSCRIPTION FACTOR"/>
    <property type="match status" value="1"/>
</dbReference>
<dbReference type="SMART" id="SM00353">
    <property type="entry name" value="HLH"/>
    <property type="match status" value="1"/>
</dbReference>
<dbReference type="GO" id="GO:0090575">
    <property type="term" value="C:RNA polymerase II transcription regulator complex"/>
    <property type="evidence" value="ECO:0007669"/>
    <property type="project" value="TreeGrafter"/>
</dbReference>
<organism evidence="5 6">
    <name type="scientific">Pterulicium gracile</name>
    <dbReference type="NCBI Taxonomy" id="1884261"/>
    <lineage>
        <taxon>Eukaryota</taxon>
        <taxon>Fungi</taxon>
        <taxon>Dikarya</taxon>
        <taxon>Basidiomycota</taxon>
        <taxon>Agaricomycotina</taxon>
        <taxon>Agaricomycetes</taxon>
        <taxon>Agaricomycetidae</taxon>
        <taxon>Agaricales</taxon>
        <taxon>Pleurotineae</taxon>
        <taxon>Pterulaceae</taxon>
        <taxon>Pterulicium</taxon>
    </lineage>
</organism>
<feature type="compositionally biased region" description="Basic and acidic residues" evidence="3">
    <location>
        <begin position="71"/>
        <end position="87"/>
    </location>
</feature>
<dbReference type="Gene3D" id="4.10.280.10">
    <property type="entry name" value="Helix-loop-helix DNA-binding domain"/>
    <property type="match status" value="1"/>
</dbReference>
<gene>
    <name evidence="5" type="ORF">BDV98DRAFT_601304</name>
</gene>
<feature type="compositionally biased region" description="Polar residues" evidence="3">
    <location>
        <begin position="52"/>
        <end position="64"/>
    </location>
</feature>
<dbReference type="PROSITE" id="PS50888">
    <property type="entry name" value="BHLH"/>
    <property type="match status" value="1"/>
</dbReference>
<feature type="compositionally biased region" description="Polar residues" evidence="3">
    <location>
        <begin position="486"/>
        <end position="497"/>
    </location>
</feature>
<dbReference type="GO" id="GO:0003700">
    <property type="term" value="F:DNA-binding transcription factor activity"/>
    <property type="evidence" value="ECO:0007669"/>
    <property type="project" value="TreeGrafter"/>
</dbReference>
<dbReference type="OrthoDB" id="8964853at2759"/>
<dbReference type="AlphaFoldDB" id="A0A5C3QYW7"/>
<keyword evidence="6" id="KW-1185">Reference proteome</keyword>
<dbReference type="GO" id="GO:0045944">
    <property type="term" value="P:positive regulation of transcription by RNA polymerase II"/>
    <property type="evidence" value="ECO:0007669"/>
    <property type="project" value="TreeGrafter"/>
</dbReference>
<keyword evidence="1" id="KW-0238">DNA-binding</keyword>
<evidence type="ECO:0000313" key="5">
    <source>
        <dbReference type="EMBL" id="TFL06010.1"/>
    </source>
</evidence>
<dbReference type="InterPro" id="IPR036638">
    <property type="entry name" value="HLH_DNA-bd_sf"/>
</dbReference>
<evidence type="ECO:0000259" key="4">
    <source>
        <dbReference type="PROSITE" id="PS50888"/>
    </source>
</evidence>
<feature type="domain" description="BHLH" evidence="4">
    <location>
        <begin position="374"/>
        <end position="425"/>
    </location>
</feature>
<dbReference type="PANTHER" id="PTHR10328">
    <property type="entry name" value="PROTEIN MAX MYC-ASSOCIATED FACTOR X"/>
    <property type="match status" value="1"/>
</dbReference>
<dbReference type="GO" id="GO:0003677">
    <property type="term" value="F:DNA binding"/>
    <property type="evidence" value="ECO:0007669"/>
    <property type="project" value="UniProtKB-KW"/>
</dbReference>
<feature type="compositionally biased region" description="Low complexity" evidence="3">
    <location>
        <begin position="88"/>
        <end position="102"/>
    </location>
</feature>
<evidence type="ECO:0000256" key="2">
    <source>
        <dbReference type="ARBA" id="ARBA00023242"/>
    </source>
</evidence>
<dbReference type="STRING" id="1884261.A0A5C3QYW7"/>
<feature type="compositionally biased region" description="Low complexity" evidence="3">
    <location>
        <begin position="256"/>
        <end position="271"/>
    </location>
</feature>
<feature type="compositionally biased region" description="Polar residues" evidence="3">
    <location>
        <begin position="505"/>
        <end position="524"/>
    </location>
</feature>
<accession>A0A5C3QYW7</accession>
<dbReference type="SUPFAM" id="SSF47459">
    <property type="entry name" value="HLH, helix-loop-helix DNA-binding domain"/>
    <property type="match status" value="1"/>
</dbReference>
<evidence type="ECO:0000256" key="3">
    <source>
        <dbReference type="SAM" id="MobiDB-lite"/>
    </source>
</evidence>
<proteinExistence type="predicted"/>
<sequence length="536" mass="57460">MHSAHEPTSRVELAPLQTLESQRRGSITDPALHAATNNPIISKLPRLHHPSATPSSSRIVSRPTSPYRFGDASREVYNRPNPPHESRGSPIGSPSTDSSSMSKGRPRPSIDRGAMVVDPTHSSPSLPSKPDSQGAKGKKRKASGAGTQESDSQLVGPGVHSGGNSDTELPAPKRRGSTVDTSRIANLSLYDRRYSVDSRAAGPPPVWNSGRRDSVHGYGSPTTVPGYSSPFPCDQRQAAPPGIATFSWPAHPPSEHPSSTSHLSHPETSLHAQQHSLDSNSPPAPMPPMSFPPPDRRMSVPEMISPTPTDPARLLRSRSRPPSRAVVDHPGASSSGSPAMQDHSSFAPAPPGAQDDLEGKSREPGASPYSRSPELRVSHKLAERKRRKEMKELFDELRDHLPADRGMKASKWEILSKAIEFVSQLKQHNRDVVQENDMLRHEVAALRGGASIPPLPASQFPYPPGQPIPGHFATLPPILGVPSQPLPQQSTSNQAHSHSPPVSRPGSSHRSMTPSANQEVSLAHQNGGGTTMDMAS</sequence>
<keyword evidence="2" id="KW-0539">Nucleus</keyword>
<feature type="region of interest" description="Disordered" evidence="3">
    <location>
        <begin position="1"/>
        <end position="385"/>
    </location>
</feature>
<protein>
    <recommendedName>
        <fullName evidence="4">BHLH domain-containing protein</fullName>
    </recommendedName>
</protein>
<name>A0A5C3QYW7_9AGAR</name>
<feature type="compositionally biased region" description="Polar residues" evidence="3">
    <location>
        <begin position="332"/>
        <end position="344"/>
    </location>
</feature>
<evidence type="ECO:0000313" key="6">
    <source>
        <dbReference type="Proteomes" id="UP000305067"/>
    </source>
</evidence>
<dbReference type="InterPro" id="IPR011598">
    <property type="entry name" value="bHLH_dom"/>
</dbReference>
<feature type="region of interest" description="Disordered" evidence="3">
    <location>
        <begin position="471"/>
        <end position="536"/>
    </location>
</feature>
<dbReference type="Proteomes" id="UP000305067">
    <property type="component" value="Unassembled WGS sequence"/>
</dbReference>
<evidence type="ECO:0000256" key="1">
    <source>
        <dbReference type="ARBA" id="ARBA00023125"/>
    </source>
</evidence>
<dbReference type="EMBL" id="ML178816">
    <property type="protein sequence ID" value="TFL06010.1"/>
    <property type="molecule type" value="Genomic_DNA"/>
</dbReference>
<reference evidence="5 6" key="1">
    <citation type="journal article" date="2019" name="Nat. Ecol. Evol.">
        <title>Megaphylogeny resolves global patterns of mushroom evolution.</title>
        <authorList>
            <person name="Varga T."/>
            <person name="Krizsan K."/>
            <person name="Foldi C."/>
            <person name="Dima B."/>
            <person name="Sanchez-Garcia M."/>
            <person name="Sanchez-Ramirez S."/>
            <person name="Szollosi G.J."/>
            <person name="Szarkandi J.G."/>
            <person name="Papp V."/>
            <person name="Albert L."/>
            <person name="Andreopoulos W."/>
            <person name="Angelini C."/>
            <person name="Antonin V."/>
            <person name="Barry K.W."/>
            <person name="Bougher N.L."/>
            <person name="Buchanan P."/>
            <person name="Buyck B."/>
            <person name="Bense V."/>
            <person name="Catcheside P."/>
            <person name="Chovatia M."/>
            <person name="Cooper J."/>
            <person name="Damon W."/>
            <person name="Desjardin D."/>
            <person name="Finy P."/>
            <person name="Geml J."/>
            <person name="Haridas S."/>
            <person name="Hughes K."/>
            <person name="Justo A."/>
            <person name="Karasinski D."/>
            <person name="Kautmanova I."/>
            <person name="Kiss B."/>
            <person name="Kocsube S."/>
            <person name="Kotiranta H."/>
            <person name="LaButti K.M."/>
            <person name="Lechner B.E."/>
            <person name="Liimatainen K."/>
            <person name="Lipzen A."/>
            <person name="Lukacs Z."/>
            <person name="Mihaltcheva S."/>
            <person name="Morgado L.N."/>
            <person name="Niskanen T."/>
            <person name="Noordeloos M.E."/>
            <person name="Ohm R.A."/>
            <person name="Ortiz-Santana B."/>
            <person name="Ovrebo C."/>
            <person name="Racz N."/>
            <person name="Riley R."/>
            <person name="Savchenko A."/>
            <person name="Shiryaev A."/>
            <person name="Soop K."/>
            <person name="Spirin V."/>
            <person name="Szebenyi C."/>
            <person name="Tomsovsky M."/>
            <person name="Tulloss R.E."/>
            <person name="Uehling J."/>
            <person name="Grigoriev I.V."/>
            <person name="Vagvolgyi C."/>
            <person name="Papp T."/>
            <person name="Martin F.M."/>
            <person name="Miettinen O."/>
            <person name="Hibbett D.S."/>
            <person name="Nagy L.G."/>
        </authorList>
    </citation>
    <scope>NUCLEOTIDE SEQUENCE [LARGE SCALE GENOMIC DNA]</scope>
    <source>
        <strain evidence="5 6">CBS 309.79</strain>
    </source>
</reference>
<dbReference type="GO" id="GO:0046983">
    <property type="term" value="F:protein dimerization activity"/>
    <property type="evidence" value="ECO:0007669"/>
    <property type="project" value="InterPro"/>
</dbReference>
<dbReference type="Pfam" id="PF00010">
    <property type="entry name" value="HLH"/>
    <property type="match status" value="1"/>
</dbReference>
<feature type="compositionally biased region" description="Pro residues" evidence="3">
    <location>
        <begin position="282"/>
        <end position="293"/>
    </location>
</feature>